<evidence type="ECO:0000256" key="9">
    <source>
        <dbReference type="SAM" id="MobiDB-lite"/>
    </source>
</evidence>
<evidence type="ECO:0000256" key="2">
    <source>
        <dbReference type="ARBA" id="ARBA00009435"/>
    </source>
</evidence>
<feature type="compositionally biased region" description="Basic and acidic residues" evidence="9">
    <location>
        <begin position="329"/>
        <end position="339"/>
    </location>
</feature>
<dbReference type="PANTHER" id="PTHR19879">
    <property type="entry name" value="TRANSCRIPTION INITIATION FACTOR TFIID"/>
    <property type="match status" value="1"/>
</dbReference>
<sequence length="722" mass="78699">MDDSDSPTYASLAPANPTMVNDLASVDLPSLSNIPDVNSNGHLPSAVQSPLSGQDVSSPQTPASLDMKSDGYSDMDKSTMIAVIQFLKRGNLKSTEEILRKECGFFEPVDVTDTSGALGEEGEVLAAYKSDGNPAEYQDAFKALSAFVEKSLDAYKYEVAAVLYPVLIHMYLELIYNGHRGEAVELLQNCSSSIEAHHADDLRSISLVTSRAQMAGQPLLNTLLSAQYTCRMSRDSLAHLKRFLADRSAGPVPRIIQDRLNIDLVDGQPRTKAQVLAVQGAITGEAPRSANKTKIFYGLLKEPELQTVINEEEEAEDDLDKPKKKKSKKDALQKNKKNDPNAPPANRIPLPELRDQDKQERARIYRDSMKRVTLSRDALPSICFYSFVNASNTCVGGSVCSVDISDDSSILAFGSAESILSVHSITPAKLKAMKPAEQLSDIDKDSEDVLVRMLDDRSGETQRNLMGHSGPVTAVSVSPDKALLASSGQDGTVRIWSLQTWTCVVVLRGHIYPVWSVRFSPHGYYLVTGGHDRTARLWTTDQHLPLRIFAGHYSDVDVVEFHPNSNYVASGSSDRSVRLWDCSNGACVRIFTGHKGTVSAVNFSPCGRYLASGSCDARILVWDLGGHGNALAALSSHSDTIHTLAFSREGTILASGSMDCTVKIWDFAKVTEEGRDEDVNATTSPLEDKSLLLSTFPTKQTPVLSLHFTRRNVLLASGPFNG</sequence>
<evidence type="ECO:0000256" key="3">
    <source>
        <dbReference type="ARBA" id="ARBA00022574"/>
    </source>
</evidence>
<dbReference type="SUPFAM" id="SSF160897">
    <property type="entry name" value="Taf5 N-terminal domain-like"/>
    <property type="match status" value="1"/>
</dbReference>
<evidence type="ECO:0000259" key="10">
    <source>
        <dbReference type="Pfam" id="PF04494"/>
    </source>
</evidence>
<dbReference type="Pfam" id="PF04494">
    <property type="entry name" value="TFIID_NTD2"/>
    <property type="match status" value="1"/>
</dbReference>
<dbReference type="GeneID" id="108679006"/>
<dbReference type="Proteomes" id="UP000694843">
    <property type="component" value="Unplaced"/>
</dbReference>
<evidence type="ECO:0000313" key="11">
    <source>
        <dbReference type="Proteomes" id="UP000694843"/>
    </source>
</evidence>
<dbReference type="CDD" id="cd08044">
    <property type="entry name" value="TAF5_NTD2"/>
    <property type="match status" value="1"/>
</dbReference>
<feature type="region of interest" description="Disordered" evidence="9">
    <location>
        <begin position="29"/>
        <end position="70"/>
    </location>
</feature>
<dbReference type="InterPro" id="IPR001680">
    <property type="entry name" value="WD40_rpt"/>
</dbReference>
<dbReference type="GO" id="GO:0006367">
    <property type="term" value="P:transcription initiation at RNA polymerase II promoter"/>
    <property type="evidence" value="ECO:0007669"/>
    <property type="project" value="TreeGrafter"/>
</dbReference>
<dbReference type="GO" id="GO:0005669">
    <property type="term" value="C:transcription factor TFIID complex"/>
    <property type="evidence" value="ECO:0007669"/>
    <property type="project" value="TreeGrafter"/>
</dbReference>
<name>A0A8B7PAA2_HYAAZ</name>
<dbReference type="AlphaFoldDB" id="A0A8B7PAA2"/>
<keyword evidence="5" id="KW-0805">Transcription regulation</keyword>
<accession>A0A8B7PAA2</accession>
<comment type="subcellular location">
    <subcellularLocation>
        <location evidence="1">Nucleus</location>
    </subcellularLocation>
</comment>
<dbReference type="InterPro" id="IPR020472">
    <property type="entry name" value="WD40_PAC1"/>
</dbReference>
<dbReference type="SMART" id="SM00320">
    <property type="entry name" value="WD40"/>
    <property type="match status" value="6"/>
</dbReference>
<comment type="similarity">
    <text evidence="2">Belongs to the WD repeat TAF5 family.</text>
</comment>
<dbReference type="SUPFAM" id="SSF50978">
    <property type="entry name" value="WD40 repeat-like"/>
    <property type="match status" value="1"/>
</dbReference>
<dbReference type="PROSITE" id="PS50294">
    <property type="entry name" value="WD_REPEATS_REGION"/>
    <property type="match status" value="5"/>
</dbReference>
<evidence type="ECO:0000256" key="8">
    <source>
        <dbReference type="ARBA" id="ARBA00044130"/>
    </source>
</evidence>
<evidence type="ECO:0000256" key="1">
    <source>
        <dbReference type="ARBA" id="ARBA00004123"/>
    </source>
</evidence>
<dbReference type="CTD" id="6877"/>
<organism evidence="11 12">
    <name type="scientific">Hyalella azteca</name>
    <name type="common">Amphipod</name>
    <dbReference type="NCBI Taxonomy" id="294128"/>
    <lineage>
        <taxon>Eukaryota</taxon>
        <taxon>Metazoa</taxon>
        <taxon>Ecdysozoa</taxon>
        <taxon>Arthropoda</taxon>
        <taxon>Crustacea</taxon>
        <taxon>Multicrustacea</taxon>
        <taxon>Malacostraca</taxon>
        <taxon>Eumalacostraca</taxon>
        <taxon>Peracarida</taxon>
        <taxon>Amphipoda</taxon>
        <taxon>Senticaudata</taxon>
        <taxon>Talitrida</taxon>
        <taxon>Talitroidea</taxon>
        <taxon>Hyalellidae</taxon>
        <taxon>Hyalella</taxon>
    </lineage>
</organism>
<dbReference type="CDD" id="cd00200">
    <property type="entry name" value="WD40"/>
    <property type="match status" value="1"/>
</dbReference>
<feature type="domain" description="TFIID subunit TAF5 NTD2" evidence="10">
    <location>
        <begin position="132"/>
        <end position="257"/>
    </location>
</feature>
<feature type="region of interest" description="Disordered" evidence="9">
    <location>
        <begin position="311"/>
        <end position="359"/>
    </location>
</feature>
<dbReference type="RefSeq" id="XP_018022998.1">
    <property type="nucleotide sequence ID" value="XM_018167509.2"/>
</dbReference>
<feature type="compositionally biased region" description="Polar residues" evidence="9">
    <location>
        <begin position="30"/>
        <end position="63"/>
    </location>
</feature>
<dbReference type="KEGG" id="hazt:108679006"/>
<dbReference type="InterPro" id="IPR036322">
    <property type="entry name" value="WD40_repeat_dom_sf"/>
</dbReference>
<evidence type="ECO:0000256" key="7">
    <source>
        <dbReference type="ARBA" id="ARBA00023242"/>
    </source>
</evidence>
<dbReference type="FunFam" id="2.130.10.10:FF:000243">
    <property type="entry name" value="Transcription initiation factor TFIID subunit 5"/>
    <property type="match status" value="1"/>
</dbReference>
<gene>
    <name evidence="12" type="primary">LOC108679006</name>
</gene>
<keyword evidence="7" id="KW-0539">Nucleus</keyword>
<keyword evidence="3" id="KW-0853">WD repeat</keyword>
<dbReference type="InterPro" id="IPR019775">
    <property type="entry name" value="WD40_repeat_CS"/>
</dbReference>
<dbReference type="InterPro" id="IPR037264">
    <property type="entry name" value="TFIID_NTD2_sf"/>
</dbReference>
<evidence type="ECO:0000313" key="12">
    <source>
        <dbReference type="RefSeq" id="XP_018022998.1"/>
    </source>
</evidence>
<dbReference type="PRINTS" id="PR00320">
    <property type="entry name" value="GPROTEINBRPT"/>
</dbReference>
<dbReference type="GO" id="GO:0016251">
    <property type="term" value="F:RNA polymerase II general transcription initiation factor activity"/>
    <property type="evidence" value="ECO:0007669"/>
    <property type="project" value="TreeGrafter"/>
</dbReference>
<dbReference type="InterPro" id="IPR007582">
    <property type="entry name" value="TFIID_NTD2"/>
</dbReference>
<evidence type="ECO:0000256" key="4">
    <source>
        <dbReference type="ARBA" id="ARBA00022737"/>
    </source>
</evidence>
<evidence type="ECO:0000256" key="5">
    <source>
        <dbReference type="ARBA" id="ARBA00023015"/>
    </source>
</evidence>
<dbReference type="PANTHER" id="PTHR19879:SF1">
    <property type="entry name" value="CANNONBALL-RELATED"/>
    <property type="match status" value="1"/>
</dbReference>
<dbReference type="Gene3D" id="1.25.40.500">
    <property type="entry name" value="TFIID subunit TAF5, NTD2 domain"/>
    <property type="match status" value="1"/>
</dbReference>
<proteinExistence type="inferred from homology"/>
<dbReference type="PROSITE" id="PS50082">
    <property type="entry name" value="WD_REPEATS_2"/>
    <property type="match status" value="5"/>
</dbReference>
<dbReference type="OMA" id="HNHPVWD"/>
<keyword evidence="11" id="KW-1185">Reference proteome</keyword>
<dbReference type="InterPro" id="IPR015943">
    <property type="entry name" value="WD40/YVTN_repeat-like_dom_sf"/>
</dbReference>
<keyword evidence="6" id="KW-0804">Transcription</keyword>
<evidence type="ECO:0000256" key="6">
    <source>
        <dbReference type="ARBA" id="ARBA00023163"/>
    </source>
</evidence>
<protein>
    <recommendedName>
        <fullName evidence="8">Transcription initiation factor TFIID subunit 5</fullName>
    </recommendedName>
</protein>
<dbReference type="PROSITE" id="PS00678">
    <property type="entry name" value="WD_REPEATS_1"/>
    <property type="match status" value="1"/>
</dbReference>
<dbReference type="OrthoDB" id="10266330at2759"/>
<dbReference type="Pfam" id="PF00400">
    <property type="entry name" value="WD40"/>
    <property type="match status" value="5"/>
</dbReference>
<reference evidence="12" key="1">
    <citation type="submission" date="2025-08" db="UniProtKB">
        <authorList>
            <consortium name="RefSeq"/>
        </authorList>
    </citation>
    <scope>IDENTIFICATION</scope>
    <source>
        <tissue evidence="12">Whole organism</tissue>
    </source>
</reference>
<keyword evidence="4" id="KW-0677">Repeat</keyword>
<dbReference type="Gene3D" id="2.130.10.10">
    <property type="entry name" value="YVTN repeat-like/Quinoprotein amine dehydrogenase"/>
    <property type="match status" value="2"/>
</dbReference>